<dbReference type="GO" id="GO:0072380">
    <property type="term" value="C:TRC complex"/>
    <property type="evidence" value="ECO:0007669"/>
    <property type="project" value="TreeGrafter"/>
</dbReference>
<feature type="repeat" description="TPR" evidence="3">
    <location>
        <begin position="358"/>
        <end position="391"/>
    </location>
</feature>
<dbReference type="Gene3D" id="2.160.20.70">
    <property type="match status" value="1"/>
</dbReference>
<dbReference type="SMART" id="SM00028">
    <property type="entry name" value="TPR"/>
    <property type="match status" value="2"/>
</dbReference>
<keyword evidence="1" id="KW-0677">Repeat</keyword>
<evidence type="ECO:0008006" key="7">
    <source>
        <dbReference type="Google" id="ProtNLM"/>
    </source>
</evidence>
<dbReference type="InterPro" id="IPR019734">
    <property type="entry name" value="TPR_rpt"/>
</dbReference>
<evidence type="ECO:0000256" key="3">
    <source>
        <dbReference type="PROSITE-ProRule" id="PRU00339"/>
    </source>
</evidence>
<dbReference type="InterPro" id="IPR047150">
    <property type="entry name" value="SGT"/>
</dbReference>
<proteinExistence type="predicted"/>
<dbReference type="Proteomes" id="UP000789595">
    <property type="component" value="Unassembled WGS sequence"/>
</dbReference>
<dbReference type="PANTHER" id="PTHR45831:SF4">
    <property type="match status" value="1"/>
</dbReference>
<dbReference type="PROSITE" id="PS50005">
    <property type="entry name" value="TPR"/>
    <property type="match status" value="1"/>
</dbReference>
<keyword evidence="6" id="KW-1185">Reference proteome</keyword>
<dbReference type="InterPro" id="IPR013105">
    <property type="entry name" value="TPR_2"/>
</dbReference>
<dbReference type="EMBL" id="CAKKNE010000005">
    <property type="protein sequence ID" value="CAH0376537.1"/>
    <property type="molecule type" value="Genomic_DNA"/>
</dbReference>
<dbReference type="AlphaFoldDB" id="A0A8J2X134"/>
<organism evidence="5 6">
    <name type="scientific">Pelagomonas calceolata</name>
    <dbReference type="NCBI Taxonomy" id="35677"/>
    <lineage>
        <taxon>Eukaryota</taxon>
        <taxon>Sar</taxon>
        <taxon>Stramenopiles</taxon>
        <taxon>Ochrophyta</taxon>
        <taxon>Pelagophyceae</taxon>
        <taxon>Pelagomonadales</taxon>
        <taxon>Pelagomonadaceae</taxon>
        <taxon>Pelagomonas</taxon>
    </lineage>
</organism>
<name>A0A8J2X134_9STRA</name>
<dbReference type="GO" id="GO:0016020">
    <property type="term" value="C:membrane"/>
    <property type="evidence" value="ECO:0007669"/>
    <property type="project" value="TreeGrafter"/>
</dbReference>
<keyword evidence="2 3" id="KW-0802">TPR repeat</keyword>
<dbReference type="InterPro" id="IPR036223">
    <property type="entry name" value="CAP_C_sf"/>
</dbReference>
<feature type="region of interest" description="Disordered" evidence="4">
    <location>
        <begin position="29"/>
        <end position="60"/>
    </location>
</feature>
<evidence type="ECO:0000313" key="6">
    <source>
        <dbReference type="Proteomes" id="UP000789595"/>
    </source>
</evidence>
<evidence type="ECO:0000256" key="1">
    <source>
        <dbReference type="ARBA" id="ARBA00022737"/>
    </source>
</evidence>
<dbReference type="Pfam" id="PF07719">
    <property type="entry name" value="TPR_2"/>
    <property type="match status" value="1"/>
</dbReference>
<dbReference type="OrthoDB" id="2423701at2759"/>
<comment type="caution">
    <text evidence="5">The sequence shown here is derived from an EMBL/GenBank/DDBJ whole genome shotgun (WGS) entry which is preliminary data.</text>
</comment>
<evidence type="ECO:0000256" key="4">
    <source>
        <dbReference type="SAM" id="MobiDB-lite"/>
    </source>
</evidence>
<evidence type="ECO:0000256" key="2">
    <source>
        <dbReference type="ARBA" id="ARBA00022803"/>
    </source>
</evidence>
<dbReference type="InterPro" id="IPR011990">
    <property type="entry name" value="TPR-like_helical_dom_sf"/>
</dbReference>
<protein>
    <recommendedName>
        <fullName evidence="7">C-CAP/cofactor C-like domain-containing protein</fullName>
    </recommendedName>
</protein>
<accession>A0A8J2X134</accession>
<gene>
    <name evidence="5" type="ORF">PECAL_5P11330</name>
</gene>
<dbReference type="SUPFAM" id="SSF69340">
    <property type="entry name" value="C-terminal domain of adenylylcyclase associated protein"/>
    <property type="match status" value="1"/>
</dbReference>
<evidence type="ECO:0000313" key="5">
    <source>
        <dbReference type="EMBL" id="CAH0376537.1"/>
    </source>
</evidence>
<dbReference type="PANTHER" id="PTHR45831">
    <property type="entry name" value="LD24721P"/>
    <property type="match status" value="1"/>
</dbReference>
<feature type="compositionally biased region" description="Basic and acidic residues" evidence="4">
    <location>
        <begin position="50"/>
        <end position="60"/>
    </location>
</feature>
<reference evidence="5" key="1">
    <citation type="submission" date="2021-11" db="EMBL/GenBank/DDBJ databases">
        <authorList>
            <consortium name="Genoscope - CEA"/>
            <person name="William W."/>
        </authorList>
    </citation>
    <scope>NUCLEOTIDE SEQUENCE</scope>
</reference>
<dbReference type="GO" id="GO:0060090">
    <property type="term" value="F:molecular adaptor activity"/>
    <property type="evidence" value="ECO:0007669"/>
    <property type="project" value="TreeGrafter"/>
</dbReference>
<sequence>MSTLVEQTKARKDYHAKWDAIAKEEVQRVEDEDALDKQASSLSLGTDSGPKSEAEAQDKATNKALREAKALWEKRRDEETKQKLIIKGETKTVVVDPKLLGDALVVDIQECKKAVVTLIPGLKVAKVFVSQCEDVVVEVRCPLITSFVEVSRCTKTTLITSKVLHTVQCDLCDDCSIIWATIECFNEAQDPGSRVYSAACRRLGVAVGGRQDSLRVEVDNFDRSLCDKDTPIKEQQFVTQLVDGKLLTERIVQGTSKRLVGTTLRELEREGASATTVAEEQAADAEREKLAGNQAFQKREYGQAAVHYTVALERPAFASGRPRAVVLANRSACFLKLGDHGRALEDAAAAAGFDDTYAKAHFRRGLALHALGRYREALPELGKARDLEPKNAQVADAIRFAEMRLSRGA</sequence>
<dbReference type="Gene3D" id="1.25.40.10">
    <property type="entry name" value="Tetratricopeptide repeat domain"/>
    <property type="match status" value="1"/>
</dbReference>
<dbReference type="InterPro" id="IPR016098">
    <property type="entry name" value="CAP/MinC_C"/>
</dbReference>
<dbReference type="SUPFAM" id="SSF48452">
    <property type="entry name" value="TPR-like"/>
    <property type="match status" value="1"/>
</dbReference>
<dbReference type="GO" id="GO:0006620">
    <property type="term" value="P:post-translational protein targeting to endoplasmic reticulum membrane"/>
    <property type="evidence" value="ECO:0007669"/>
    <property type="project" value="TreeGrafter"/>
</dbReference>